<evidence type="ECO:0000256" key="2">
    <source>
        <dbReference type="SAM" id="Phobius"/>
    </source>
</evidence>
<name>A0A2P4XWW4_9STRA</name>
<feature type="transmembrane region" description="Helical" evidence="2">
    <location>
        <begin position="31"/>
        <end position="53"/>
    </location>
</feature>
<keyword evidence="2" id="KW-1133">Transmembrane helix</keyword>
<proteinExistence type="predicted"/>
<evidence type="ECO:0000313" key="3">
    <source>
        <dbReference type="EMBL" id="POM70064.1"/>
    </source>
</evidence>
<keyword evidence="2" id="KW-0472">Membrane</keyword>
<dbReference type="OrthoDB" id="127837at2759"/>
<dbReference type="EMBL" id="NCKW01007493">
    <property type="protein sequence ID" value="POM70064.1"/>
    <property type="molecule type" value="Genomic_DNA"/>
</dbReference>
<gene>
    <name evidence="3" type="ORF">PHPALM_13565</name>
</gene>
<reference evidence="3 4" key="1">
    <citation type="journal article" date="2017" name="Genome Biol. Evol.">
        <title>Phytophthora megakarya and P. palmivora, closely related causal agents of cacao black pod rot, underwent increases in genome sizes and gene numbers by different mechanisms.</title>
        <authorList>
            <person name="Ali S.S."/>
            <person name="Shao J."/>
            <person name="Lary D.J."/>
            <person name="Kronmiller B."/>
            <person name="Shen D."/>
            <person name="Strem M.D."/>
            <person name="Amoako-Attah I."/>
            <person name="Akrofi A.Y."/>
            <person name="Begoude B.A."/>
            <person name="Ten Hoopen G.M."/>
            <person name="Coulibaly K."/>
            <person name="Kebe B.I."/>
            <person name="Melnick R.L."/>
            <person name="Guiltinan M.J."/>
            <person name="Tyler B.M."/>
            <person name="Meinhardt L.W."/>
            <person name="Bailey B.A."/>
        </authorList>
    </citation>
    <scope>NUCLEOTIDE SEQUENCE [LARGE SCALE GENOMIC DNA]</scope>
    <source>
        <strain evidence="4">sbr112.9</strain>
    </source>
</reference>
<dbReference type="AlphaFoldDB" id="A0A2P4XWW4"/>
<feature type="region of interest" description="Disordered" evidence="1">
    <location>
        <begin position="1"/>
        <end position="21"/>
    </location>
</feature>
<organism evidence="3 4">
    <name type="scientific">Phytophthora palmivora</name>
    <dbReference type="NCBI Taxonomy" id="4796"/>
    <lineage>
        <taxon>Eukaryota</taxon>
        <taxon>Sar</taxon>
        <taxon>Stramenopiles</taxon>
        <taxon>Oomycota</taxon>
        <taxon>Peronosporomycetes</taxon>
        <taxon>Peronosporales</taxon>
        <taxon>Peronosporaceae</taxon>
        <taxon>Phytophthora</taxon>
    </lineage>
</organism>
<comment type="caution">
    <text evidence="3">The sequence shown here is derived from an EMBL/GenBank/DDBJ whole genome shotgun (WGS) entry which is preliminary data.</text>
</comment>
<keyword evidence="2" id="KW-0812">Transmembrane</keyword>
<sequence length="182" mass="19213">MSTSSKSSTATVDSLNDNTGGLSSGKSSDMYTIFPIVLGCLACVGAIVMAVTYKRKLDTNGDNDNHPSSDCEYTIGANFTPENRGLSPVREDKAPNVIHDTSASSAIVDFTGTNSSVSSSSPFGSTYSKVRVSSPVASYSSNSEPNMEFQDTCPRHEGGSHVVLTFNEVPTESRRGAPQVQL</sequence>
<accession>A0A2P4XWW4</accession>
<dbReference type="Proteomes" id="UP000237271">
    <property type="component" value="Unassembled WGS sequence"/>
</dbReference>
<keyword evidence="4" id="KW-1185">Reference proteome</keyword>
<protein>
    <submittedName>
        <fullName evidence="3">RxLR effector candidate protein</fullName>
    </submittedName>
</protein>
<evidence type="ECO:0000313" key="4">
    <source>
        <dbReference type="Proteomes" id="UP000237271"/>
    </source>
</evidence>
<evidence type="ECO:0000256" key="1">
    <source>
        <dbReference type="SAM" id="MobiDB-lite"/>
    </source>
</evidence>